<evidence type="ECO:0000259" key="7">
    <source>
        <dbReference type="Pfam" id="PF00171"/>
    </source>
</evidence>
<dbReference type="Proteomes" id="UP000288859">
    <property type="component" value="Unassembled WGS sequence"/>
</dbReference>
<gene>
    <name evidence="8" type="ORF">B0A52_08372</name>
</gene>
<evidence type="ECO:0000313" key="9">
    <source>
        <dbReference type="Proteomes" id="UP000288859"/>
    </source>
</evidence>
<comment type="catalytic activity">
    <reaction evidence="4">
        <text>an aldehyde + NAD(+) + H2O = a carboxylate + NADH + 2 H(+)</text>
        <dbReference type="Rhea" id="RHEA:16185"/>
        <dbReference type="ChEBI" id="CHEBI:15377"/>
        <dbReference type="ChEBI" id="CHEBI:15378"/>
        <dbReference type="ChEBI" id="CHEBI:17478"/>
        <dbReference type="ChEBI" id="CHEBI:29067"/>
        <dbReference type="ChEBI" id="CHEBI:57540"/>
        <dbReference type="ChEBI" id="CHEBI:57945"/>
        <dbReference type="EC" id="1.2.1.3"/>
    </reaction>
</comment>
<evidence type="ECO:0000256" key="6">
    <source>
        <dbReference type="RuleBase" id="RU003345"/>
    </source>
</evidence>
<dbReference type="InterPro" id="IPR029510">
    <property type="entry name" value="Ald_DH_CS_GLU"/>
</dbReference>
<dbReference type="VEuPathDB" id="FungiDB:PV10_00513"/>
<dbReference type="InterPro" id="IPR016161">
    <property type="entry name" value="Ald_DH/histidinol_DH"/>
</dbReference>
<feature type="active site" evidence="5">
    <location>
        <position position="261"/>
    </location>
</feature>
<protein>
    <recommendedName>
        <fullName evidence="3">aldehyde dehydrogenase (NAD(+))</fullName>
        <ecNumber evidence="3">1.2.1.3</ecNumber>
    </recommendedName>
</protein>
<comment type="similarity">
    <text evidence="1 6">Belongs to the aldehyde dehydrogenase family.</text>
</comment>
<evidence type="ECO:0000256" key="3">
    <source>
        <dbReference type="ARBA" id="ARBA00024226"/>
    </source>
</evidence>
<evidence type="ECO:0000313" key="8">
    <source>
        <dbReference type="EMBL" id="RVX67129.1"/>
    </source>
</evidence>
<feature type="domain" description="Aldehyde dehydrogenase" evidence="7">
    <location>
        <begin position="38"/>
        <end position="280"/>
    </location>
</feature>
<dbReference type="InterPro" id="IPR016162">
    <property type="entry name" value="Ald_DH_N"/>
</dbReference>
<reference evidence="8 9" key="1">
    <citation type="submission" date="2017-03" db="EMBL/GenBank/DDBJ databases">
        <title>Genomes of endolithic fungi from Antarctica.</title>
        <authorList>
            <person name="Coleine C."/>
            <person name="Masonjones S."/>
            <person name="Stajich J.E."/>
        </authorList>
    </citation>
    <scope>NUCLEOTIDE SEQUENCE [LARGE SCALE GENOMIC DNA]</scope>
    <source>
        <strain evidence="8 9">CCFEE 6314</strain>
    </source>
</reference>
<dbReference type="Gene3D" id="3.40.605.10">
    <property type="entry name" value="Aldehyde Dehydrogenase, Chain A, domain 1"/>
    <property type="match status" value="1"/>
</dbReference>
<sequence length="288" mass="30901">MTEQRVIGHTNGTNGSSYSLDWTVFANTIDGKQVQTAKTRHSINPANGEPGPDVPVSTSEDVENAMVSAQKGFAAWSIVPWEERKEATLAFASGLKHEKDNFVNMLTREQGKPLFVAGMELDLAISFIETVASLVLPEERYQNGQTETVVRYTPLGVCVGIVPWNFPILLACGKLASAVMTGNSIILKPSPFTPAGDLKLVELAQRYFPPGVVQCLSGGDDLGPLLTAHAIPAKISFTGSTFTGKKVMESASKTLKRVTLELGGNDPTVILDDIDIDTVAPKDGPQFL</sequence>
<name>A0A438MTY7_EXOME</name>
<dbReference type="PANTHER" id="PTHR11699">
    <property type="entry name" value="ALDEHYDE DEHYDROGENASE-RELATED"/>
    <property type="match status" value="1"/>
</dbReference>
<evidence type="ECO:0000256" key="1">
    <source>
        <dbReference type="ARBA" id="ARBA00009986"/>
    </source>
</evidence>
<dbReference type="SUPFAM" id="SSF53720">
    <property type="entry name" value="ALDH-like"/>
    <property type="match status" value="1"/>
</dbReference>
<evidence type="ECO:0000256" key="5">
    <source>
        <dbReference type="PROSITE-ProRule" id="PRU10007"/>
    </source>
</evidence>
<comment type="caution">
    <text evidence="8">The sequence shown here is derived from an EMBL/GenBank/DDBJ whole genome shotgun (WGS) entry which is preliminary data.</text>
</comment>
<organism evidence="8 9">
    <name type="scientific">Exophiala mesophila</name>
    <name type="common">Black yeast-like fungus</name>
    <dbReference type="NCBI Taxonomy" id="212818"/>
    <lineage>
        <taxon>Eukaryota</taxon>
        <taxon>Fungi</taxon>
        <taxon>Dikarya</taxon>
        <taxon>Ascomycota</taxon>
        <taxon>Pezizomycotina</taxon>
        <taxon>Eurotiomycetes</taxon>
        <taxon>Chaetothyriomycetidae</taxon>
        <taxon>Chaetothyriales</taxon>
        <taxon>Herpotrichiellaceae</taxon>
        <taxon>Exophiala</taxon>
    </lineage>
</organism>
<keyword evidence="2 6" id="KW-0560">Oxidoreductase</keyword>
<dbReference type="FunFam" id="3.40.605.10:FF:000007">
    <property type="entry name" value="NAD/NADP-dependent betaine aldehyde dehydrogenase"/>
    <property type="match status" value="1"/>
</dbReference>
<dbReference type="EC" id="1.2.1.3" evidence="3"/>
<dbReference type="AlphaFoldDB" id="A0A438MTY7"/>
<dbReference type="PROSITE" id="PS00687">
    <property type="entry name" value="ALDEHYDE_DEHYDR_GLU"/>
    <property type="match status" value="1"/>
</dbReference>
<evidence type="ECO:0000256" key="2">
    <source>
        <dbReference type="ARBA" id="ARBA00023002"/>
    </source>
</evidence>
<dbReference type="EMBL" id="NAJM01000052">
    <property type="protein sequence ID" value="RVX67129.1"/>
    <property type="molecule type" value="Genomic_DNA"/>
</dbReference>
<dbReference type="GO" id="GO:0004029">
    <property type="term" value="F:aldehyde dehydrogenase (NAD+) activity"/>
    <property type="evidence" value="ECO:0007669"/>
    <property type="project" value="UniProtKB-EC"/>
</dbReference>
<evidence type="ECO:0000256" key="4">
    <source>
        <dbReference type="ARBA" id="ARBA00049194"/>
    </source>
</evidence>
<dbReference type="OrthoDB" id="310895at2759"/>
<dbReference type="InterPro" id="IPR015590">
    <property type="entry name" value="Aldehyde_DH_dom"/>
</dbReference>
<dbReference type="Pfam" id="PF00171">
    <property type="entry name" value="Aldedh"/>
    <property type="match status" value="1"/>
</dbReference>
<accession>A0A438MTY7</accession>
<proteinExistence type="inferred from homology"/>